<feature type="domain" description="DUF7863" evidence="2">
    <location>
        <begin position="216"/>
        <end position="377"/>
    </location>
</feature>
<dbReference type="EMBL" id="DVIU01000025">
    <property type="protein sequence ID" value="HIS35238.1"/>
    <property type="molecule type" value="Genomic_DNA"/>
</dbReference>
<evidence type="ECO:0000313" key="5">
    <source>
        <dbReference type="Proteomes" id="UP000823928"/>
    </source>
</evidence>
<sequence length="763" mass="88040">MQLNSCIEKIEKHIHRGSSKPIFINLNNSQDVKELIDHFNVGGNKIVNVASNDQIDELPTLDAILGLIHDRDETIFITGISSFARLMGQSQFASILNQIINSQSVSKAIVLLYQCEDILHDIISKDPRIDSHIFFIDGDKQTLPKIIFVKENVAKTLAQPIIIGMAALIKEVEYTNKKVLYVKSHFKKSNFTESIYYIEELNSYFEAVKLDYVPELTSSDEELLNEKLWRMIAIGCHRNGGLKEYFCSEIGDIQNIDLIISSWPVLNEAKKALLFLLLKTHSNLSKNKIFNIAIINTKSMDDLVYEVYKSILQFNLKDKNYWEIYEERYQLLKVIGISEHTANKFCLIAEEFEEEALNYLTNLTTVERKLTIKLISVFHKKIDEKKLKDILQHTYPELYQYLLPYDYGKSELNSYFNTYKKLKVENYITQEFYTRVEEEAKERNYNLILPTRSEKLSFLQKQKSILYFVDALGVEYLSYIAQRASNLKLMMNTIICHSELPSITSLNKEFIEYFNAAGTIVYDDIKNLDKIKHSGKKEYNFETSPYPTYLADELSFIDEIIEKANAKLDGGYERVFIISDHGASRLAVIGRRETKWEMRNKGEHCGRCCKVSDDVIDESNEYMTQENGYWILANYDIIKGGRPGTVEVHGGASLEEVCIPIIELTRMPEDINIEVLTKIIQTGYKIKPILKFVSNHLLNNVNVLIGDKRYTAVTTDGKHFEVELKGFNREKEYSFIVLSNNNHIVKDLKFKIKTAGMSDNDLL</sequence>
<dbReference type="Pfam" id="PF25264">
    <property type="entry name" value="DUF7864"/>
    <property type="match status" value="1"/>
</dbReference>
<accession>A0A9D1JLV6</accession>
<dbReference type="NCBIfam" id="NF033445">
    <property type="entry name" value="BREX_PglZ_4"/>
    <property type="match status" value="1"/>
</dbReference>
<feature type="domain" description="DUF7864" evidence="3">
    <location>
        <begin position="4"/>
        <end position="183"/>
    </location>
</feature>
<protein>
    <submittedName>
        <fullName evidence="4">BREX-4 system phosphatase PglZ</fullName>
    </submittedName>
</protein>
<dbReference type="InterPro" id="IPR057186">
    <property type="entry name" value="DUF7864"/>
</dbReference>
<dbReference type="AlphaFoldDB" id="A0A9D1JLV6"/>
<evidence type="ECO:0000259" key="1">
    <source>
        <dbReference type="Pfam" id="PF25262"/>
    </source>
</evidence>
<dbReference type="Pfam" id="PF25263">
    <property type="entry name" value="DUF7863"/>
    <property type="match status" value="1"/>
</dbReference>
<dbReference type="Proteomes" id="UP000823928">
    <property type="component" value="Unassembled WGS sequence"/>
</dbReference>
<evidence type="ECO:0000259" key="3">
    <source>
        <dbReference type="Pfam" id="PF25264"/>
    </source>
</evidence>
<dbReference type="InterPro" id="IPR057184">
    <property type="entry name" value="DUF7862"/>
</dbReference>
<reference evidence="4" key="1">
    <citation type="submission" date="2020-10" db="EMBL/GenBank/DDBJ databases">
        <authorList>
            <person name="Gilroy R."/>
        </authorList>
    </citation>
    <scope>NUCLEOTIDE SEQUENCE</scope>
    <source>
        <strain evidence="4">6276</strain>
    </source>
</reference>
<evidence type="ECO:0000259" key="2">
    <source>
        <dbReference type="Pfam" id="PF25263"/>
    </source>
</evidence>
<evidence type="ECO:0000313" key="4">
    <source>
        <dbReference type="EMBL" id="HIS35238.1"/>
    </source>
</evidence>
<dbReference type="Pfam" id="PF25262">
    <property type="entry name" value="DUF7862"/>
    <property type="match status" value="1"/>
</dbReference>
<name>A0A9D1JLV6_9BACT</name>
<proteinExistence type="predicted"/>
<gene>
    <name evidence="4" type="primary">pglZ</name>
    <name evidence="4" type="ORF">IAC10_01215</name>
</gene>
<reference evidence="4" key="2">
    <citation type="journal article" date="2021" name="PeerJ">
        <title>Extensive microbial diversity within the chicken gut microbiome revealed by metagenomics and culture.</title>
        <authorList>
            <person name="Gilroy R."/>
            <person name="Ravi A."/>
            <person name="Getino M."/>
            <person name="Pursley I."/>
            <person name="Horton D.L."/>
            <person name="Alikhan N.F."/>
            <person name="Baker D."/>
            <person name="Gharbi K."/>
            <person name="Hall N."/>
            <person name="Watson M."/>
            <person name="Adriaenssens E.M."/>
            <person name="Foster-Nyarko E."/>
            <person name="Jarju S."/>
            <person name="Secka A."/>
            <person name="Antonio M."/>
            <person name="Oren A."/>
            <person name="Chaudhuri R.R."/>
            <person name="La Ragione R."/>
            <person name="Hildebrand F."/>
            <person name="Pallen M.J."/>
        </authorList>
    </citation>
    <scope>NUCLEOTIDE SEQUENCE</scope>
    <source>
        <strain evidence="4">6276</strain>
    </source>
</reference>
<organism evidence="4 5">
    <name type="scientific">Candidatus Scatousia excrementigallinarum</name>
    <dbReference type="NCBI Taxonomy" id="2840935"/>
    <lineage>
        <taxon>Bacteria</taxon>
        <taxon>Candidatus Scatousia</taxon>
    </lineage>
</organism>
<dbReference type="InterPro" id="IPR057185">
    <property type="entry name" value="DUF7863"/>
</dbReference>
<comment type="caution">
    <text evidence="4">The sequence shown here is derived from an EMBL/GenBank/DDBJ whole genome shotgun (WGS) entry which is preliminary data.</text>
</comment>
<feature type="domain" description="DUF7862" evidence="1">
    <location>
        <begin position="671"/>
        <end position="754"/>
    </location>
</feature>